<evidence type="ECO:0000313" key="3">
    <source>
        <dbReference type="Proteomes" id="UP001596045"/>
    </source>
</evidence>
<protein>
    <submittedName>
        <fullName evidence="2">DUF4166 domain-containing protein</fullName>
    </submittedName>
</protein>
<evidence type="ECO:0000313" key="2">
    <source>
        <dbReference type="EMBL" id="MFC5473770.1"/>
    </source>
</evidence>
<proteinExistence type="predicted"/>
<reference evidence="3" key="1">
    <citation type="journal article" date="2019" name="Int. J. Syst. Evol. Microbiol.">
        <title>The Global Catalogue of Microorganisms (GCM) 10K type strain sequencing project: providing services to taxonomists for standard genome sequencing and annotation.</title>
        <authorList>
            <consortium name="The Broad Institute Genomics Platform"/>
            <consortium name="The Broad Institute Genome Sequencing Center for Infectious Disease"/>
            <person name="Wu L."/>
            <person name="Ma J."/>
        </authorList>
    </citation>
    <scope>NUCLEOTIDE SEQUENCE [LARGE SCALE GENOMIC DNA]</scope>
    <source>
        <strain evidence="3">JCM 17066</strain>
    </source>
</reference>
<dbReference type="RefSeq" id="WP_378996554.1">
    <property type="nucleotide sequence ID" value="NZ_JBHSMT010000012.1"/>
</dbReference>
<dbReference type="InterPro" id="IPR025311">
    <property type="entry name" value="DUF4166"/>
</dbReference>
<organism evidence="2 3">
    <name type="scientific">Paraherbaspirillum soli</name>
    <dbReference type="NCBI Taxonomy" id="631222"/>
    <lineage>
        <taxon>Bacteria</taxon>
        <taxon>Pseudomonadati</taxon>
        <taxon>Pseudomonadota</taxon>
        <taxon>Betaproteobacteria</taxon>
        <taxon>Burkholderiales</taxon>
        <taxon>Oxalobacteraceae</taxon>
        <taxon>Paraherbaspirillum</taxon>
    </lineage>
</organism>
<gene>
    <name evidence="2" type="ORF">ACFPM8_07345</name>
</gene>
<dbReference type="Proteomes" id="UP001596045">
    <property type="component" value="Unassembled WGS sequence"/>
</dbReference>
<feature type="domain" description="DUF4166" evidence="1">
    <location>
        <begin position="26"/>
        <end position="206"/>
    </location>
</feature>
<dbReference type="Pfam" id="PF13761">
    <property type="entry name" value="DUF4166"/>
    <property type="match status" value="1"/>
</dbReference>
<comment type="caution">
    <text evidence="2">The sequence shown here is derived from an EMBL/GenBank/DDBJ whole genome shotgun (WGS) entry which is preliminary data.</text>
</comment>
<dbReference type="EMBL" id="JBHSMT010000012">
    <property type="protein sequence ID" value="MFC5473770.1"/>
    <property type="molecule type" value="Genomic_DNA"/>
</dbReference>
<name>A0ABW0M824_9BURK</name>
<sequence length="228" mass="25856">MNDSTASHPSEGELFRKILGPEWQKLHPDIQARFAKNPAPGQPLYYTGMLSELSSSWLGKLFGYLTKLMLHGALIPLDDADFPVDIQVYCKPDCPSIFKQRIYRLHGRKPIQFTSYMRESEKGEVLEYVGMGLGMKLVLQVHEGNLYFTSDGYFWDILGFRIPLPGILTPGKTFLCHRNDHPLQFNIRIETRHCLFGTTFTQVGVFHEIQVDTKLIEPMPALAAGIAV</sequence>
<evidence type="ECO:0000259" key="1">
    <source>
        <dbReference type="Pfam" id="PF13761"/>
    </source>
</evidence>
<keyword evidence="3" id="KW-1185">Reference proteome</keyword>
<accession>A0ABW0M824</accession>